<evidence type="ECO:0000313" key="2">
    <source>
        <dbReference type="EMBL" id="PPC76346.1"/>
    </source>
</evidence>
<sequence>MSRSKKSRATAVEREKEQRKNPHEKPQRRDANPDLKKLFKQRWLDKNKRVKSVYQKAVDADEAAEAAGKGQHQRATPRRQQVLDNLARLQRGLPVSAQEMDKQINKRVQKVVTKAEPEWKVEPPFPGAEKDQRLMSILKRMNEGRNISEEDMNYFDDVIMAHEKEVNWVDEEGSDDLWDAFERSGKGPR</sequence>
<organism evidence="2 3">
    <name type="scientific">Proteobacteria bacterium 228</name>
    <dbReference type="NCBI Taxonomy" id="2083153"/>
    <lineage>
        <taxon>Bacteria</taxon>
        <taxon>Pseudomonadati</taxon>
        <taxon>Pseudomonadota</taxon>
    </lineage>
</organism>
<dbReference type="EMBL" id="PRLP01000052">
    <property type="protein sequence ID" value="PPC76346.1"/>
    <property type="molecule type" value="Genomic_DNA"/>
</dbReference>
<comment type="caution">
    <text evidence="2">The sequence shown here is derived from an EMBL/GenBank/DDBJ whole genome shotgun (WGS) entry which is preliminary data.</text>
</comment>
<name>A0A2S5KPY2_9PROT</name>
<proteinExistence type="predicted"/>
<accession>A0A2S5KPY2</accession>
<protein>
    <submittedName>
        <fullName evidence="2">Uncharacterized protein</fullName>
    </submittedName>
</protein>
<feature type="compositionally biased region" description="Basic and acidic residues" evidence="1">
    <location>
        <begin position="11"/>
        <end position="43"/>
    </location>
</feature>
<evidence type="ECO:0000313" key="3">
    <source>
        <dbReference type="Proteomes" id="UP000238196"/>
    </source>
</evidence>
<gene>
    <name evidence="2" type="ORF">C4K68_15405</name>
</gene>
<feature type="region of interest" description="Disordered" evidence="1">
    <location>
        <begin position="1"/>
        <end position="43"/>
    </location>
</feature>
<evidence type="ECO:0000256" key="1">
    <source>
        <dbReference type="SAM" id="MobiDB-lite"/>
    </source>
</evidence>
<dbReference type="AlphaFoldDB" id="A0A2S5KPY2"/>
<dbReference type="Proteomes" id="UP000238196">
    <property type="component" value="Unassembled WGS sequence"/>
</dbReference>
<reference evidence="2 3" key="1">
    <citation type="submission" date="2018-02" db="EMBL/GenBank/DDBJ databases">
        <title>novel marine gammaproteobacteria from coastal saline agro ecosystem.</title>
        <authorList>
            <person name="Krishnan R."/>
            <person name="Ramesh Kumar N."/>
        </authorList>
    </citation>
    <scope>NUCLEOTIDE SEQUENCE [LARGE SCALE GENOMIC DNA]</scope>
    <source>
        <strain evidence="2 3">228</strain>
    </source>
</reference>
<dbReference type="OrthoDB" id="9992875at2"/>